<protein>
    <submittedName>
        <fullName evidence="1">Uncharacterized protein</fullName>
    </submittedName>
</protein>
<dbReference type="Proteomes" id="UP001497535">
    <property type="component" value="Unassembled WGS sequence"/>
</dbReference>
<evidence type="ECO:0000313" key="1">
    <source>
        <dbReference type="EMBL" id="CAK5080454.1"/>
    </source>
</evidence>
<dbReference type="EMBL" id="CAVMJV010000041">
    <property type="protein sequence ID" value="CAK5080454.1"/>
    <property type="molecule type" value="Genomic_DNA"/>
</dbReference>
<keyword evidence="2" id="KW-1185">Reference proteome</keyword>
<organism evidence="1 2">
    <name type="scientific">Meloidogyne enterolobii</name>
    <name type="common">Root-knot nematode worm</name>
    <name type="synonym">Meloidogyne mayaguensis</name>
    <dbReference type="NCBI Taxonomy" id="390850"/>
    <lineage>
        <taxon>Eukaryota</taxon>
        <taxon>Metazoa</taxon>
        <taxon>Ecdysozoa</taxon>
        <taxon>Nematoda</taxon>
        <taxon>Chromadorea</taxon>
        <taxon>Rhabditida</taxon>
        <taxon>Tylenchina</taxon>
        <taxon>Tylenchomorpha</taxon>
        <taxon>Tylenchoidea</taxon>
        <taxon>Meloidogynidae</taxon>
        <taxon>Meloidogyninae</taxon>
        <taxon>Meloidogyne</taxon>
    </lineage>
</organism>
<sequence>MYYLFKYIILGDTGVGKSCIFSQFTEKCFTPTHDSENGLQFGVRKITIYGKQIKLQIWDTDDQESFRPITRSYYQGAAGVLLVYDITRRDTFNHLTSYLKNARNNSNSNVVIMLIGNKSDLKSSREVKRKEGESFARENGLVFMETSAKTVANVEKAFIDTAKEIYRKMQVEVCKNFY</sequence>
<name>A0ACB0ZND7_MELEN</name>
<gene>
    <name evidence="1" type="ORF">MENTE1834_LOCUS27627</name>
</gene>
<proteinExistence type="predicted"/>
<reference evidence="1" key="1">
    <citation type="submission" date="2023-11" db="EMBL/GenBank/DDBJ databases">
        <authorList>
            <person name="Poullet M."/>
        </authorList>
    </citation>
    <scope>NUCLEOTIDE SEQUENCE</scope>
    <source>
        <strain evidence="1">E1834</strain>
    </source>
</reference>
<accession>A0ACB0ZND7</accession>
<comment type="caution">
    <text evidence="1">The sequence shown here is derived from an EMBL/GenBank/DDBJ whole genome shotgun (WGS) entry which is preliminary data.</text>
</comment>
<evidence type="ECO:0000313" key="2">
    <source>
        <dbReference type="Proteomes" id="UP001497535"/>
    </source>
</evidence>